<dbReference type="Proteomes" id="UP001596977">
    <property type="component" value="Unassembled WGS sequence"/>
</dbReference>
<dbReference type="RefSeq" id="WP_264943581.1">
    <property type="nucleotide sequence ID" value="NZ_JAPDRA010000003.1"/>
</dbReference>
<keyword evidence="3" id="KW-1185">Reference proteome</keyword>
<protein>
    <submittedName>
        <fullName evidence="2">Uncharacterized protein</fullName>
    </submittedName>
</protein>
<sequence>MNAISDCSSGSTSLQNADSPHLVVDHRQIALGAATLGKLRPEKPAMPRRGRLCSPRFDGGGFGKTIQ</sequence>
<accession>A0ABW3H9U8</accession>
<dbReference type="EMBL" id="JBHTJG010000003">
    <property type="protein sequence ID" value="MFD0946207.1"/>
    <property type="molecule type" value="Genomic_DNA"/>
</dbReference>
<gene>
    <name evidence="2" type="ORF">ACFQ1E_07660</name>
</gene>
<comment type="caution">
    <text evidence="2">The sequence shown here is derived from an EMBL/GenBank/DDBJ whole genome shotgun (WGS) entry which is preliminary data.</text>
</comment>
<feature type="compositionally biased region" description="Gly residues" evidence="1">
    <location>
        <begin position="58"/>
        <end position="67"/>
    </location>
</feature>
<evidence type="ECO:0000313" key="3">
    <source>
        <dbReference type="Proteomes" id="UP001596977"/>
    </source>
</evidence>
<evidence type="ECO:0000256" key="1">
    <source>
        <dbReference type="SAM" id="MobiDB-lite"/>
    </source>
</evidence>
<proteinExistence type="predicted"/>
<organism evidence="2 3">
    <name type="scientific">Sphingomonas canadensis</name>
    <dbReference type="NCBI Taxonomy" id="1219257"/>
    <lineage>
        <taxon>Bacteria</taxon>
        <taxon>Pseudomonadati</taxon>
        <taxon>Pseudomonadota</taxon>
        <taxon>Alphaproteobacteria</taxon>
        <taxon>Sphingomonadales</taxon>
        <taxon>Sphingomonadaceae</taxon>
        <taxon>Sphingomonas</taxon>
    </lineage>
</organism>
<reference evidence="3" key="1">
    <citation type="journal article" date="2019" name="Int. J. Syst. Evol. Microbiol.">
        <title>The Global Catalogue of Microorganisms (GCM) 10K type strain sequencing project: providing services to taxonomists for standard genome sequencing and annotation.</title>
        <authorList>
            <consortium name="The Broad Institute Genomics Platform"/>
            <consortium name="The Broad Institute Genome Sequencing Center for Infectious Disease"/>
            <person name="Wu L."/>
            <person name="Ma J."/>
        </authorList>
    </citation>
    <scope>NUCLEOTIDE SEQUENCE [LARGE SCALE GENOMIC DNA]</scope>
    <source>
        <strain evidence="3">CCUG 62982</strain>
    </source>
</reference>
<evidence type="ECO:0000313" key="2">
    <source>
        <dbReference type="EMBL" id="MFD0946207.1"/>
    </source>
</evidence>
<feature type="region of interest" description="Disordered" evidence="1">
    <location>
        <begin position="40"/>
        <end position="67"/>
    </location>
</feature>
<feature type="region of interest" description="Disordered" evidence="1">
    <location>
        <begin position="1"/>
        <end position="21"/>
    </location>
</feature>
<name>A0ABW3H9U8_9SPHN</name>
<feature type="compositionally biased region" description="Polar residues" evidence="1">
    <location>
        <begin position="1"/>
        <end position="18"/>
    </location>
</feature>